<dbReference type="Pfam" id="PF00501">
    <property type="entry name" value="AMP-binding"/>
    <property type="match status" value="3"/>
</dbReference>
<dbReference type="FunFam" id="2.30.38.10:FF:000001">
    <property type="entry name" value="Non-ribosomal peptide synthetase PvdI"/>
    <property type="match status" value="3"/>
</dbReference>
<dbReference type="FunFam" id="1.10.1200.10:FF:000005">
    <property type="entry name" value="Nonribosomal peptide synthetase 1"/>
    <property type="match status" value="2"/>
</dbReference>
<dbReference type="FunFam" id="3.30.300.30:FF:000015">
    <property type="entry name" value="Nonribosomal peptide synthase SidD"/>
    <property type="match status" value="1"/>
</dbReference>
<dbReference type="Gene3D" id="3.30.559.10">
    <property type="entry name" value="Chloramphenicol acetyltransferase-like domain"/>
    <property type="match status" value="2"/>
</dbReference>
<dbReference type="SUPFAM" id="SSF56801">
    <property type="entry name" value="Acetyl-CoA synthetase-like"/>
    <property type="match status" value="3"/>
</dbReference>
<dbReference type="Gene3D" id="3.30.559.30">
    <property type="entry name" value="Nonribosomal peptide synthetase, condensation domain"/>
    <property type="match status" value="3"/>
</dbReference>
<sequence length="2814" mass="318237">ENIAYWKNTLQDYKRLDILTEERYDYQTSKVYTDEFLEALVTKSEKDQIEVRHLFLAAYLYAISLLSPEKDITIGIVSHRRPIAEDGDKLLGCFLNTLPFRYNVNTDKKTWVSFIKSVASASQELRSKDRLSLLEIAKLHKESSDRNPFFDVIFSYMDFYVVNELLESSAFENHIEATELESLGVSGFERTNTYLDFTTNMTNNQLIVSANQTRGFKSGLTVDNILEYFNNFLHNYLYHGTEIINNRKLLSQEEEERLIYSFNNTQIEVLLQETIVEIFETQVKTTPNSLAIVDDNRKLTYVELDKKSNQLAHYLRKNGVYEGSLVPICLERSLEFVVGIMAVLKAGGAYVPIDPSYPQARIDFILEDTSAKIILTQRLLASIFLKTSDEQQVVYLDGLEISKEEPKTVVETNSLSTSLAYIIYTSGTTGSPKGVMISNKNLRNLIAWHQRAYELKNTSKALLFSGISFDASVWELFPYLLSGGCIYPVEESIRLNPDYIVGFINKNKITHAYIPTAFYPSIKNVKTPLKGVKLLLGGEALKMSELPENVEIYNNYGPTENTVVSTYHKVTELNGKILIGKPIDNTQAYILNADLQLVPIGVSGELCLSGKSLSSGYLNRKELTAEKFVAHPFKEDERLYKTGDLARWLPDGNIEFIGRKDNQIKIRGYRVELGEIESALEQLDNVQQSVVIVRENEIGIKELIAYITVINEVEVDNLKSALYELLPEYMVPKIYVKLQSFPLTPNGKIDRKGLPDPDTSAYTTAAYIAPKTQEELQLVTIWQELLHIEKIGIHDNFFELGGHSVLAIQLVSHVQSKFRVAFNVKDVFDAPTLSEMAVTILRGKSLEVTPIVVSDRPKYIPLSYAQERLWFIDQLQGSVAYHIPSVLRLKNSLKSTTLKKAVRALIKRHESLRTIFKEENGNVYQEIKNYEDFSVDYVEMLGSEMSLETFINEETMRPFDLSNDYMLRITLIEDTDESQVLILVIHHIASDGWSTPILINELQALYKEYTTGLKANLPILPIQYADYSIWQRNHLSGKALEEKLSYWREILQNSTPLELPIDFARPAVQSTEGKIYGFYLNKAIAGKLDEVAKGHGATLFMTLLSIYKVLLYRYTGQTDISVGTPIANRGQQEIQGLIGFFVNTIVLRDEIHSKSSFIDLLAQVKETCLTGYDHQDVPFEKIVDDLLLDRDQSRTPLFQTFFVFQKEEETLEVGLGDNPVTVEESVHATAKFDLTFSLTETPNGIYVAVEYVTALFKEETIARMARHFVNIAESVAYDTTQAIEAIEMLDAFEKNSLLHDLNQTETDYPKDKNVVVLFEEQAKATPNLIAVKFEGESLTYQQLNERANQLANYLVANSISQGDQVVFYMNRGIDYLVGMLGVWKVGACFIPLSTDFPMERNQQILSEANRGIVLSTNDLQESIQGLTEGKNILYVNVSESDKYSTENINISLSGDMVSYIIFTSGSTGKPKGAMLEHQGMLNHLYAKINDFNINESSNIAQTATQVFDVSIWQYMVALLVGGTTTVLVGDDAWDPKRLLSNVEKEEITVLESVPAHFSILLDYIESEATKPNLSSLVMLMMNGEGLPPAYCERWFKLYPEIAMSNVYGPTECSDDITHYIFNEMSKDWTGYVPIGKPIQNMKMYIVDEDIQLVPKGIIGELCASGDGVGQGYLGREALTAEKFIDNPFESGTKLYKTGDLVKWLPDGTIEFIGRKDAQVKISGNRIELGEIEVVIQEAPQVILGAVLVKDEGNTGKRLVGYIEVNESYTKEDLNEYLEARLPAHMIPSIFIEMEAMPLMPSGKIDRKALPHVDISGLLQENYIAPRNELESGLATLWENLLNIPKIGINDNFFELGGHSLLAIRLVSHIKSEFRVIVSVRDIFATPTIASLVETIKNATVSNVPEIVVRERPAHIPLSYAQERLWFIDKLHGSNAFHIPGVLRLKGEFNIKLFTKAIKVLVKRHESLRTIFKDYEGVGYQYIMGKDEYEVTYIPELPKKETITKLIDDTIFKAFDLAKDYMLRTVVVKESPTNHVLILVVHHIASDGWSLPILVKELEVTYQSLLKGEEVLLDPLPVQYADYSIWQREYLSGDVLKMKLAYWLEKLKGAAVLELPTDFPRPEVQSMEGSMHHFSINKELLDGLHELSKDNDATLFMTLLSIYKVLLYRYTGQTDISVGTPIANREQLEISKLIGFFANTIVLRDTFTSDVPFINLLAQVKQTCLESYTYQDVPFERIVDHLGIERDQSRSTLFQTEFVFQNNEKVSGMNLGKSELEMLQTEHTSSQFDILMNVAETPFGLAIGFEYATTLFKKETIVQMALHFEQLIRSILKDANQSISSLEIFTADTKQQLLETFNTTKVVYEKEQTVVDLFEAQVQKHPNAVALIHENKTLTYKELNEKSNQLAQYLRSEYDIKSNDLVGVMMSRSEWVIISILGILKAGAAYVPIDIGFPESRKQFIVEESSLKVLIINSDSLFDVLEFNTKIISIDIEFDSFSEDETRKTNLEIKRSFSDLAYVIYTSGSTGDPKGVMVGHKSFTNMVLDHSRRFEITEKDCVSQFTSFSFDVSASEIFMSLISGSCLLMLNKSFIEDGELFVSYLKEKNVTIAHIPPSYLISLDVQKLAFVKVLVVGGESPNLDVILECAKNSDVYNAYGPTECTVCSTIYKVEPNAIYNSQLPIGKPITNTQVYILNEEEQIVPIGVVGELCIGGYGLAQGYLNRPELTAEKFIPNPFKDGERLYKTGDLAKWNSDGNLEFIGRKDYQVKIRGYRIELGEIESALEQLDNVQQSVVIVRENEIGIKELIAYITVINEV</sequence>
<dbReference type="InterPro" id="IPR045851">
    <property type="entry name" value="AMP-bd_C_sf"/>
</dbReference>
<dbReference type="Gene3D" id="2.30.38.10">
    <property type="entry name" value="Luciferase, Domain 3"/>
    <property type="match status" value="3"/>
</dbReference>
<dbReference type="NCBIfam" id="TIGR01733">
    <property type="entry name" value="AA-adenyl-dom"/>
    <property type="match status" value="3"/>
</dbReference>
<dbReference type="PANTHER" id="PTHR45527:SF1">
    <property type="entry name" value="FATTY ACID SYNTHASE"/>
    <property type="match status" value="1"/>
</dbReference>
<dbReference type="PROSITE" id="PS50075">
    <property type="entry name" value="CARRIER"/>
    <property type="match status" value="2"/>
</dbReference>
<evidence type="ECO:0000313" key="6">
    <source>
        <dbReference type="EMBL" id="MBJ6369844.1"/>
    </source>
</evidence>
<evidence type="ECO:0000256" key="2">
    <source>
        <dbReference type="ARBA" id="ARBA00006432"/>
    </source>
</evidence>
<dbReference type="InterPro" id="IPR036736">
    <property type="entry name" value="ACP-like_sf"/>
</dbReference>
<dbReference type="InterPro" id="IPR000873">
    <property type="entry name" value="AMP-dep_synth/lig_dom"/>
</dbReference>
<dbReference type="PROSITE" id="PS00455">
    <property type="entry name" value="AMP_BINDING"/>
    <property type="match status" value="3"/>
</dbReference>
<dbReference type="RefSeq" id="WP_199116969.1">
    <property type="nucleotide sequence ID" value="NZ_JAELVQ010000045.1"/>
</dbReference>
<feature type="non-terminal residue" evidence="6">
    <location>
        <position position="1"/>
    </location>
</feature>
<dbReference type="InterPro" id="IPR023213">
    <property type="entry name" value="CAT-like_dom_sf"/>
</dbReference>
<dbReference type="SUPFAM" id="SSF47336">
    <property type="entry name" value="ACP-like"/>
    <property type="match status" value="2"/>
</dbReference>
<dbReference type="SMART" id="SM00823">
    <property type="entry name" value="PKS_PP"/>
    <property type="match status" value="2"/>
</dbReference>
<dbReference type="PROSITE" id="PS00012">
    <property type="entry name" value="PHOSPHOPANTETHEINE"/>
    <property type="match status" value="2"/>
</dbReference>
<evidence type="ECO:0000259" key="5">
    <source>
        <dbReference type="PROSITE" id="PS50075"/>
    </source>
</evidence>
<feature type="domain" description="Carrier" evidence="5">
    <location>
        <begin position="1824"/>
        <end position="1899"/>
    </location>
</feature>
<name>A0A8J7JEE4_9FLAO</name>
<dbReference type="GO" id="GO:0044550">
    <property type="term" value="P:secondary metabolite biosynthetic process"/>
    <property type="evidence" value="ECO:0007669"/>
    <property type="project" value="UniProtKB-ARBA"/>
</dbReference>
<evidence type="ECO:0000256" key="4">
    <source>
        <dbReference type="ARBA" id="ARBA00022553"/>
    </source>
</evidence>
<dbReference type="InterPro" id="IPR010071">
    <property type="entry name" value="AA_adenyl_dom"/>
</dbReference>
<comment type="cofactor">
    <cofactor evidence="1">
        <name>pantetheine 4'-phosphate</name>
        <dbReference type="ChEBI" id="CHEBI:47942"/>
    </cofactor>
</comment>
<dbReference type="Pfam" id="PF00550">
    <property type="entry name" value="PP-binding"/>
    <property type="match status" value="2"/>
</dbReference>
<dbReference type="Pfam" id="PF13193">
    <property type="entry name" value="AMP-binding_C"/>
    <property type="match status" value="2"/>
</dbReference>
<comment type="caution">
    <text evidence="6">The sequence shown here is derived from an EMBL/GenBank/DDBJ whole genome shotgun (WGS) entry which is preliminary data.</text>
</comment>
<feature type="non-terminal residue" evidence="6">
    <location>
        <position position="2814"/>
    </location>
</feature>
<dbReference type="CDD" id="cd19531">
    <property type="entry name" value="LCL_NRPS-like"/>
    <property type="match status" value="2"/>
</dbReference>
<dbReference type="EMBL" id="JAELVQ010000045">
    <property type="protein sequence ID" value="MBJ6369844.1"/>
    <property type="molecule type" value="Genomic_DNA"/>
</dbReference>
<dbReference type="InterPro" id="IPR006162">
    <property type="entry name" value="Ppantetheine_attach_site"/>
</dbReference>
<dbReference type="Gene3D" id="1.10.1200.10">
    <property type="entry name" value="ACP-like"/>
    <property type="match status" value="2"/>
</dbReference>
<organism evidence="6 7">
    <name type="scientific">Snuella sedimenti</name>
    <dbReference type="NCBI Taxonomy" id="2798802"/>
    <lineage>
        <taxon>Bacteria</taxon>
        <taxon>Pseudomonadati</taxon>
        <taxon>Bacteroidota</taxon>
        <taxon>Flavobacteriia</taxon>
        <taxon>Flavobacteriales</taxon>
        <taxon>Flavobacteriaceae</taxon>
        <taxon>Snuella</taxon>
    </lineage>
</organism>
<dbReference type="Pfam" id="PF00668">
    <property type="entry name" value="Condensation"/>
    <property type="match status" value="3"/>
</dbReference>
<dbReference type="GO" id="GO:0003824">
    <property type="term" value="F:catalytic activity"/>
    <property type="evidence" value="ECO:0007669"/>
    <property type="project" value="InterPro"/>
</dbReference>
<dbReference type="InterPro" id="IPR001242">
    <property type="entry name" value="Condensation_dom"/>
</dbReference>
<accession>A0A8J7JEE4</accession>
<dbReference type="FunFam" id="3.40.50.12780:FF:000012">
    <property type="entry name" value="Non-ribosomal peptide synthetase"/>
    <property type="match status" value="2"/>
</dbReference>
<dbReference type="InterPro" id="IPR009081">
    <property type="entry name" value="PP-bd_ACP"/>
</dbReference>
<reference evidence="6" key="1">
    <citation type="submission" date="2020-12" db="EMBL/GenBank/DDBJ databases">
        <title>Snuella sp. nov., isolated from sediment in Incheon.</title>
        <authorList>
            <person name="Kim W."/>
        </authorList>
    </citation>
    <scope>NUCLEOTIDE SEQUENCE</scope>
    <source>
        <strain evidence="6">CAU 1569</strain>
    </source>
</reference>
<dbReference type="FunFam" id="3.40.50.980:FF:000001">
    <property type="entry name" value="Non-ribosomal peptide synthetase"/>
    <property type="match status" value="3"/>
</dbReference>
<dbReference type="NCBIfam" id="NF003417">
    <property type="entry name" value="PRK04813.1"/>
    <property type="match status" value="3"/>
</dbReference>
<dbReference type="GO" id="GO:0005737">
    <property type="term" value="C:cytoplasm"/>
    <property type="evidence" value="ECO:0007669"/>
    <property type="project" value="TreeGrafter"/>
</dbReference>
<dbReference type="GO" id="GO:0043041">
    <property type="term" value="P:amino acid activation for nonribosomal peptide biosynthetic process"/>
    <property type="evidence" value="ECO:0007669"/>
    <property type="project" value="TreeGrafter"/>
</dbReference>
<dbReference type="SUPFAM" id="SSF52777">
    <property type="entry name" value="CoA-dependent acyltransferases"/>
    <property type="match status" value="5"/>
</dbReference>
<dbReference type="GO" id="GO:0031177">
    <property type="term" value="F:phosphopantetheine binding"/>
    <property type="evidence" value="ECO:0007669"/>
    <property type="project" value="InterPro"/>
</dbReference>
<dbReference type="InterPro" id="IPR020845">
    <property type="entry name" value="AMP-binding_CS"/>
</dbReference>
<evidence type="ECO:0000256" key="3">
    <source>
        <dbReference type="ARBA" id="ARBA00022450"/>
    </source>
</evidence>
<protein>
    <submittedName>
        <fullName evidence="6">Amino acid adenylation domain-containing protein</fullName>
    </submittedName>
</protein>
<dbReference type="PANTHER" id="PTHR45527">
    <property type="entry name" value="NONRIBOSOMAL PEPTIDE SYNTHETASE"/>
    <property type="match status" value="1"/>
</dbReference>
<keyword evidence="7" id="KW-1185">Reference proteome</keyword>
<evidence type="ECO:0000313" key="7">
    <source>
        <dbReference type="Proteomes" id="UP000610931"/>
    </source>
</evidence>
<dbReference type="Proteomes" id="UP000610931">
    <property type="component" value="Unassembled WGS sequence"/>
</dbReference>
<dbReference type="Gene3D" id="3.30.300.30">
    <property type="match status" value="3"/>
</dbReference>
<comment type="similarity">
    <text evidence="2">Belongs to the ATP-dependent AMP-binding enzyme family.</text>
</comment>
<dbReference type="CDD" id="cd05930">
    <property type="entry name" value="A_NRPS"/>
    <property type="match status" value="3"/>
</dbReference>
<keyword evidence="4" id="KW-0597">Phosphoprotein</keyword>
<dbReference type="InterPro" id="IPR020806">
    <property type="entry name" value="PKS_PP-bd"/>
</dbReference>
<dbReference type="InterPro" id="IPR025110">
    <property type="entry name" value="AMP-bd_C"/>
</dbReference>
<keyword evidence="3" id="KW-0596">Phosphopantetheine</keyword>
<feature type="domain" description="Carrier" evidence="5">
    <location>
        <begin position="769"/>
        <end position="844"/>
    </location>
</feature>
<dbReference type="FunFam" id="3.30.300.30:FF:000010">
    <property type="entry name" value="Enterobactin synthetase component F"/>
    <property type="match status" value="1"/>
</dbReference>
<gene>
    <name evidence="6" type="ORF">JF259_17310</name>
</gene>
<evidence type="ECO:0000256" key="1">
    <source>
        <dbReference type="ARBA" id="ARBA00001957"/>
    </source>
</evidence>
<proteinExistence type="inferred from homology"/>
<dbReference type="Gene3D" id="3.40.50.980">
    <property type="match status" value="6"/>
</dbReference>